<keyword evidence="5" id="KW-0812">Transmembrane</keyword>
<evidence type="ECO:0000313" key="13">
    <source>
        <dbReference type="EMBL" id="KAK1597009.1"/>
    </source>
</evidence>
<evidence type="ECO:0000256" key="4">
    <source>
        <dbReference type="ARBA" id="ARBA00022490"/>
    </source>
</evidence>
<keyword evidence="7" id="KW-1133">Transmembrane helix</keyword>
<keyword evidence="4" id="KW-0963">Cytoplasm</keyword>
<dbReference type="Proteomes" id="UP001231189">
    <property type="component" value="Unassembled WGS sequence"/>
</dbReference>
<dbReference type="GO" id="GO:0080115">
    <property type="term" value="F:myosin XI tail binding"/>
    <property type="evidence" value="ECO:0007669"/>
    <property type="project" value="UniProtKB-ARBA"/>
</dbReference>
<dbReference type="Pfam" id="PF06886">
    <property type="entry name" value="TPX2"/>
    <property type="match status" value="1"/>
</dbReference>
<keyword evidence="10" id="KW-0175">Coiled coil</keyword>
<name>A0AAD8Q7B8_LOLMU</name>
<keyword evidence="14" id="KW-1185">Reference proteome</keyword>
<evidence type="ECO:0000256" key="10">
    <source>
        <dbReference type="SAM" id="Coils"/>
    </source>
</evidence>
<feature type="compositionally biased region" description="Polar residues" evidence="11">
    <location>
        <begin position="333"/>
        <end position="346"/>
    </location>
</feature>
<feature type="compositionally biased region" description="Low complexity" evidence="11">
    <location>
        <begin position="317"/>
        <end position="326"/>
    </location>
</feature>
<keyword evidence="6" id="KW-0493">Microtubule</keyword>
<feature type="compositionally biased region" description="Low complexity" evidence="11">
    <location>
        <begin position="195"/>
        <end position="213"/>
    </location>
</feature>
<feature type="compositionally biased region" description="Basic and acidic residues" evidence="11">
    <location>
        <begin position="767"/>
        <end position="789"/>
    </location>
</feature>
<comment type="caution">
    <text evidence="13">The sequence shown here is derived from an EMBL/GenBank/DDBJ whole genome shotgun (WGS) entry which is preliminary data.</text>
</comment>
<feature type="compositionally biased region" description="Acidic residues" evidence="11">
    <location>
        <begin position="1039"/>
        <end position="1056"/>
    </location>
</feature>
<feature type="compositionally biased region" description="Basic and acidic residues" evidence="11">
    <location>
        <begin position="55"/>
        <end position="71"/>
    </location>
</feature>
<feature type="region of interest" description="Disordered" evidence="11">
    <location>
        <begin position="400"/>
        <end position="430"/>
    </location>
</feature>
<reference evidence="13" key="1">
    <citation type="submission" date="2023-07" db="EMBL/GenBank/DDBJ databases">
        <title>A chromosome-level genome assembly of Lolium multiflorum.</title>
        <authorList>
            <person name="Chen Y."/>
            <person name="Copetti D."/>
            <person name="Kolliker R."/>
            <person name="Studer B."/>
        </authorList>
    </citation>
    <scope>NUCLEOTIDE SEQUENCE</scope>
    <source>
        <strain evidence="13">02402/16</strain>
        <tissue evidence="13">Leaf</tissue>
    </source>
</reference>
<dbReference type="AlphaFoldDB" id="A0AAD8Q7B8"/>
<dbReference type="GO" id="GO:0005874">
    <property type="term" value="C:microtubule"/>
    <property type="evidence" value="ECO:0007669"/>
    <property type="project" value="UniProtKB-KW"/>
</dbReference>
<feature type="region of interest" description="Disordered" evidence="11">
    <location>
        <begin position="708"/>
        <end position="789"/>
    </location>
</feature>
<feature type="compositionally biased region" description="Polar residues" evidence="11">
    <location>
        <begin position="757"/>
        <end position="766"/>
    </location>
</feature>
<feature type="compositionally biased region" description="Low complexity" evidence="11">
    <location>
        <begin position="991"/>
        <end position="1001"/>
    </location>
</feature>
<feature type="compositionally biased region" description="Polar residues" evidence="11">
    <location>
        <begin position="718"/>
        <end position="727"/>
    </location>
</feature>
<feature type="compositionally biased region" description="Polar residues" evidence="11">
    <location>
        <begin position="407"/>
        <end position="424"/>
    </location>
</feature>
<feature type="coiled-coil region" evidence="10">
    <location>
        <begin position="1102"/>
        <end position="1129"/>
    </location>
</feature>
<comment type="subcellular location">
    <subcellularLocation>
        <location evidence="2">Cytoplasm</location>
        <location evidence="2">Cytoskeleton</location>
    </subcellularLocation>
    <subcellularLocation>
        <location evidence="1">Membrane</location>
        <topology evidence="1">Single-pass membrane protein</topology>
    </subcellularLocation>
</comment>
<protein>
    <recommendedName>
        <fullName evidence="12">GTD-binding domain-containing protein</fullName>
    </recommendedName>
</protein>
<keyword evidence="9" id="KW-0206">Cytoskeleton</keyword>
<dbReference type="Pfam" id="PF04576">
    <property type="entry name" value="Zein-binding"/>
    <property type="match status" value="1"/>
</dbReference>
<feature type="compositionally biased region" description="Basic and acidic residues" evidence="11">
    <location>
        <begin position="728"/>
        <end position="748"/>
    </location>
</feature>
<feature type="coiled-coil region" evidence="10">
    <location>
        <begin position="913"/>
        <end position="972"/>
    </location>
</feature>
<evidence type="ECO:0000313" key="14">
    <source>
        <dbReference type="Proteomes" id="UP001231189"/>
    </source>
</evidence>
<dbReference type="GO" id="GO:0016020">
    <property type="term" value="C:membrane"/>
    <property type="evidence" value="ECO:0007669"/>
    <property type="project" value="UniProtKB-SubCell"/>
</dbReference>
<dbReference type="PANTHER" id="PTHR31448">
    <property type="entry name" value="MYOSIN-BINDING PROTEIN 2"/>
    <property type="match status" value="1"/>
</dbReference>
<dbReference type="InterPro" id="IPR039306">
    <property type="entry name" value="MYOB"/>
</dbReference>
<feature type="region of interest" description="Disordered" evidence="11">
    <location>
        <begin position="984"/>
        <end position="1006"/>
    </location>
</feature>
<dbReference type="InterPro" id="IPR007656">
    <property type="entry name" value="GTD-bd"/>
</dbReference>
<evidence type="ECO:0000256" key="8">
    <source>
        <dbReference type="ARBA" id="ARBA00023136"/>
    </source>
</evidence>
<dbReference type="PROSITE" id="PS51775">
    <property type="entry name" value="GTD_BINDING"/>
    <property type="match status" value="1"/>
</dbReference>
<evidence type="ECO:0000259" key="12">
    <source>
        <dbReference type="PROSITE" id="PS51775"/>
    </source>
</evidence>
<feature type="compositionally biased region" description="Gly residues" evidence="11">
    <location>
        <begin position="1"/>
        <end position="10"/>
    </location>
</feature>
<feature type="region of interest" description="Disordered" evidence="11">
    <location>
        <begin position="1031"/>
        <end position="1061"/>
    </location>
</feature>
<dbReference type="EMBL" id="JAUUTY010000639">
    <property type="protein sequence ID" value="KAK1597009.1"/>
    <property type="molecule type" value="Genomic_DNA"/>
</dbReference>
<organism evidence="13 14">
    <name type="scientific">Lolium multiflorum</name>
    <name type="common">Italian ryegrass</name>
    <name type="synonym">Lolium perenne subsp. multiflorum</name>
    <dbReference type="NCBI Taxonomy" id="4521"/>
    <lineage>
        <taxon>Eukaryota</taxon>
        <taxon>Viridiplantae</taxon>
        <taxon>Streptophyta</taxon>
        <taxon>Embryophyta</taxon>
        <taxon>Tracheophyta</taxon>
        <taxon>Spermatophyta</taxon>
        <taxon>Magnoliopsida</taxon>
        <taxon>Liliopsida</taxon>
        <taxon>Poales</taxon>
        <taxon>Poaceae</taxon>
        <taxon>BOP clade</taxon>
        <taxon>Pooideae</taxon>
        <taxon>Poodae</taxon>
        <taxon>Poeae</taxon>
        <taxon>Poeae Chloroplast Group 2 (Poeae type)</taxon>
        <taxon>Loliodinae</taxon>
        <taxon>Loliinae</taxon>
        <taxon>Lolium</taxon>
    </lineage>
</organism>
<dbReference type="InterPro" id="IPR027329">
    <property type="entry name" value="TPX2_C"/>
</dbReference>
<dbReference type="PANTHER" id="PTHR31448:SF33">
    <property type="entry name" value="EXPRESSED PROTEIN"/>
    <property type="match status" value="1"/>
</dbReference>
<keyword evidence="8" id="KW-0472">Membrane</keyword>
<evidence type="ECO:0000256" key="2">
    <source>
        <dbReference type="ARBA" id="ARBA00004245"/>
    </source>
</evidence>
<evidence type="ECO:0000256" key="11">
    <source>
        <dbReference type="SAM" id="MobiDB-lite"/>
    </source>
</evidence>
<evidence type="ECO:0000256" key="5">
    <source>
        <dbReference type="ARBA" id="ARBA00022692"/>
    </source>
</evidence>
<feature type="region of interest" description="Disordered" evidence="11">
    <location>
        <begin position="239"/>
        <end position="375"/>
    </location>
</feature>
<evidence type="ECO:0000256" key="1">
    <source>
        <dbReference type="ARBA" id="ARBA00004167"/>
    </source>
</evidence>
<evidence type="ECO:0000256" key="3">
    <source>
        <dbReference type="ARBA" id="ARBA00005885"/>
    </source>
</evidence>
<feature type="compositionally biased region" description="Polar residues" evidence="11">
    <location>
        <begin position="129"/>
        <end position="138"/>
    </location>
</feature>
<evidence type="ECO:0000256" key="9">
    <source>
        <dbReference type="ARBA" id="ARBA00023212"/>
    </source>
</evidence>
<sequence>MAASGEGGGDASAAARRRWDLTSKAPENIPMVKEAVEISTDEESDGIVICPPDGNARDCEEVVSGSEHDSSPEGQATSVEPAIDGETEEDKLVNQDSLKLIDQENLALPKSPAKPSMSGSERSKRTVPQPFTLSTQRRASGGGNGGVAHPSSDGEKSGKGSSASPASMIKKTPLMAPKKTSQPSHTFHPQEDDSCSVTSSTTTSTRAGKTKTTVAFAPSFVCDDRADKRKEFYTKLEEKQKALEEEKNQAETRKKDEQEAALKQLRKSLVIKAKPMPNFYQEGPPPKAELKKVAPTRAKSPKFTRRKSYSDTPPTPESATASAASQRSHRHSIGTSKDANKAQCSPKSGVGAKARAVKPLASSAPGPGNGGDLSFVSSPSPDSLLLVKHKEDRSTTAWTNGMKERSNPVNPLTAYSSTHSSIPKSRSMAPRTRTASSTACRYQQFSALLSSAVFEWVLMLLMLLEGLLSYLATSFARLCKLPPPCPMCARLDHVFGDARYRDLMCGSHKAEASSWAFCHVHQNLADVHGMCEGCLLSFAADGRSNLETYRSLTGKLGGAGIGDAGCGHGLSWGSGSGGKGMEDGALCSCCSVTVKSRSFPFAVLQRDDGDVGVGGVLRGVSRDRCVDEVDHAGYSVLKTSDSESELLQRVGESRRSPKDAAAINNLKEEFTFGHTEIKIADGNAEEEVPNYSELTQVQDHVTDKIHTEIPKECPNIKANIQSNNLPRTDGEQITRNSDTRDKPDDDVWHNALDSTEESPGTTTNSDKSSETKAATDEPKPEFSDRTTTRQDSFIVHHDLKLLLSQVSTSYRTPDPSDVFAADTPNSQEQQHEQAVLRNITRVLSLQRNYSGVSDGSMLNTEGEAEGGGECSSTVDALRRQVELDRRSMALLWKELEEERSASAVATSQAMAMITRLQEEKAAMRTEAAQYRRVMEEQSAYDREDAERLAGEVRDLEAEVKRCRAELSDQAIACDIRDQMRLFPRPRGGRSVSGLSAGEESSGGFGDEENAYISKQLRNLTAKLHRFSNDSSRIMTPDLAGDEQEDVNDGGEEEEDRAETSEVGRRVRNADNFTKWQQLQYMEVTKVRVGDNGAVVGGESENMAVLEDEISELSGRLQALEADRSFLEHSVNSLRNGREGEAVIHDIAHSLRELRRTLGNDVFDR</sequence>
<evidence type="ECO:0000256" key="6">
    <source>
        <dbReference type="ARBA" id="ARBA00022701"/>
    </source>
</evidence>
<feature type="compositionally biased region" description="Basic and acidic residues" evidence="11">
    <location>
        <begin position="239"/>
        <end position="260"/>
    </location>
</feature>
<gene>
    <name evidence="13" type="ORF">QYE76_016821</name>
</gene>
<comment type="similarity">
    <text evidence="3">Belongs to the TPX2 family.</text>
</comment>
<proteinExistence type="inferred from homology"/>
<feature type="region of interest" description="Disordered" evidence="11">
    <location>
        <begin position="38"/>
        <end position="213"/>
    </location>
</feature>
<evidence type="ECO:0000256" key="7">
    <source>
        <dbReference type="ARBA" id="ARBA00022989"/>
    </source>
</evidence>
<accession>A0AAD8Q7B8</accession>
<feature type="region of interest" description="Disordered" evidence="11">
    <location>
        <begin position="1"/>
        <end position="26"/>
    </location>
</feature>
<feature type="domain" description="GTD-binding" evidence="12">
    <location>
        <begin position="872"/>
        <end position="963"/>
    </location>
</feature>